<feature type="region of interest" description="Disordered" evidence="1">
    <location>
        <begin position="103"/>
        <end position="150"/>
    </location>
</feature>
<dbReference type="Proteomes" id="UP000019376">
    <property type="component" value="Unassembled WGS sequence"/>
</dbReference>
<evidence type="ECO:0008006" key="4">
    <source>
        <dbReference type="Google" id="ProtNLM"/>
    </source>
</evidence>
<reference evidence="2 3" key="1">
    <citation type="journal article" date="2013" name="PLoS ONE">
        <title>Genomic and secretomic analyses reveal unique features of the lignocellulolytic enzyme system of Penicillium decumbens.</title>
        <authorList>
            <person name="Liu G."/>
            <person name="Zhang L."/>
            <person name="Wei X."/>
            <person name="Zou G."/>
            <person name="Qin Y."/>
            <person name="Ma L."/>
            <person name="Li J."/>
            <person name="Zheng H."/>
            <person name="Wang S."/>
            <person name="Wang C."/>
            <person name="Xun L."/>
            <person name="Zhao G.-P."/>
            <person name="Zhou Z."/>
            <person name="Qu Y."/>
        </authorList>
    </citation>
    <scope>NUCLEOTIDE SEQUENCE [LARGE SCALE GENOMIC DNA]</scope>
    <source>
        <strain evidence="3">114-2 / CGMCC 5302</strain>
    </source>
</reference>
<feature type="compositionally biased region" description="Polar residues" evidence="1">
    <location>
        <begin position="122"/>
        <end position="141"/>
    </location>
</feature>
<dbReference type="PhylomeDB" id="S7ZJU5"/>
<dbReference type="EMBL" id="KB644412">
    <property type="protein sequence ID" value="EPS30584.1"/>
    <property type="molecule type" value="Genomic_DNA"/>
</dbReference>
<evidence type="ECO:0000313" key="2">
    <source>
        <dbReference type="EMBL" id="EPS30584.1"/>
    </source>
</evidence>
<sequence>MINVDGVLIAATTEQHALDITKKIQQHFKIKDLGPLARFLGCTISYHEKHQLCLHRATYLDALLAIEGLSAGSKNAIPMIRAYLGALMTKQVDRLSKPHQILNTNAVTRRSGAKQADFPPKHNQTSRSRYQGYNKKLPSQHSKIHRPYDT</sequence>
<dbReference type="AlphaFoldDB" id="S7ZJU5"/>
<name>S7ZJU5_PENO1</name>
<dbReference type="OrthoDB" id="414945at2759"/>
<gene>
    <name evidence="2" type="ORF">PDE_05536</name>
</gene>
<keyword evidence="3" id="KW-1185">Reference proteome</keyword>
<protein>
    <recommendedName>
        <fullName evidence="4">Reverse transcriptase Ty1/copia-type domain-containing protein</fullName>
    </recommendedName>
</protein>
<accession>S7ZJU5</accession>
<organism evidence="2 3">
    <name type="scientific">Penicillium oxalicum (strain 114-2 / CGMCC 5302)</name>
    <name type="common">Penicillium decumbens</name>
    <dbReference type="NCBI Taxonomy" id="933388"/>
    <lineage>
        <taxon>Eukaryota</taxon>
        <taxon>Fungi</taxon>
        <taxon>Dikarya</taxon>
        <taxon>Ascomycota</taxon>
        <taxon>Pezizomycotina</taxon>
        <taxon>Eurotiomycetes</taxon>
        <taxon>Eurotiomycetidae</taxon>
        <taxon>Eurotiales</taxon>
        <taxon>Aspergillaceae</taxon>
        <taxon>Penicillium</taxon>
    </lineage>
</organism>
<dbReference type="HOGENOM" id="CLU_1741214_0_0_1"/>
<proteinExistence type="predicted"/>
<evidence type="ECO:0000313" key="3">
    <source>
        <dbReference type="Proteomes" id="UP000019376"/>
    </source>
</evidence>
<evidence type="ECO:0000256" key="1">
    <source>
        <dbReference type="SAM" id="MobiDB-lite"/>
    </source>
</evidence>